<accession>A0ABR4UP08</accession>
<dbReference type="RefSeq" id="WP_034740933.1">
    <property type="nucleotide sequence ID" value="NZ_JPRI01000002.1"/>
</dbReference>
<proteinExistence type="predicted"/>
<name>A0ABR4UP08_9FLAO</name>
<dbReference type="EMBL" id="JPRI01000002">
    <property type="protein sequence ID" value="KFF26850.1"/>
    <property type="molecule type" value="Genomic_DNA"/>
</dbReference>
<protein>
    <submittedName>
        <fullName evidence="1">Uncharacterized protein</fullName>
    </submittedName>
</protein>
<dbReference type="Proteomes" id="UP000028719">
    <property type="component" value="Unassembled WGS sequence"/>
</dbReference>
<reference evidence="1 2" key="1">
    <citation type="submission" date="2014-07" db="EMBL/GenBank/DDBJ databases">
        <title>Genome of Chryseobacterium vrystaatense LMG 22846.</title>
        <authorList>
            <person name="Pipes S.E."/>
            <person name="Stropko S.J."/>
            <person name="Newman J.D."/>
        </authorList>
    </citation>
    <scope>NUCLEOTIDE SEQUENCE [LARGE SCALE GENOMIC DNA]</scope>
    <source>
        <strain evidence="1 2">LMG 22846</strain>
    </source>
</reference>
<comment type="caution">
    <text evidence="1">The sequence shown here is derived from an EMBL/GenBank/DDBJ whole genome shotgun (WGS) entry which is preliminary data.</text>
</comment>
<organism evidence="1 2">
    <name type="scientific">Chryseobacterium vrystaatense</name>
    <dbReference type="NCBI Taxonomy" id="307480"/>
    <lineage>
        <taxon>Bacteria</taxon>
        <taxon>Pseudomonadati</taxon>
        <taxon>Bacteroidota</taxon>
        <taxon>Flavobacteriia</taxon>
        <taxon>Flavobacteriales</taxon>
        <taxon>Weeksellaceae</taxon>
        <taxon>Chryseobacterium group</taxon>
        <taxon>Chryseobacterium</taxon>
    </lineage>
</organism>
<gene>
    <name evidence="1" type="ORF">IW16_06100</name>
</gene>
<evidence type="ECO:0000313" key="2">
    <source>
        <dbReference type="Proteomes" id="UP000028719"/>
    </source>
</evidence>
<sequence>MSYKNELLRNFVININSTTERILSFEGKLAEKTIYSERDIYSFKECYKDLSDEKIEFVLRKLSGLGVNNIFQTINIKALLEDDLISAFPGKFQPISNDEIREMSRKLAKLSNPLRVFHKSARRETAQPKNFLKSKKHL</sequence>
<evidence type="ECO:0000313" key="1">
    <source>
        <dbReference type="EMBL" id="KFF26850.1"/>
    </source>
</evidence>
<keyword evidence="2" id="KW-1185">Reference proteome</keyword>